<accession>L7C7H9</accession>
<protein>
    <submittedName>
        <fullName evidence="1">Uncharacterized protein</fullName>
    </submittedName>
</protein>
<comment type="caution">
    <text evidence="1">The sequence shown here is derived from an EMBL/GenBank/DDBJ whole genome shotgun (WGS) entry which is preliminary data.</text>
</comment>
<organism evidence="1 2">
    <name type="scientific">Rhodopirellula baltica SWK14</name>
    <dbReference type="NCBI Taxonomy" id="993516"/>
    <lineage>
        <taxon>Bacteria</taxon>
        <taxon>Pseudomonadati</taxon>
        <taxon>Planctomycetota</taxon>
        <taxon>Planctomycetia</taxon>
        <taxon>Pirellulales</taxon>
        <taxon>Pirellulaceae</taxon>
        <taxon>Rhodopirellula</taxon>
    </lineage>
</organism>
<dbReference type="EMBL" id="AMWG01000186">
    <property type="protein sequence ID" value="ELP29637.1"/>
    <property type="molecule type" value="Genomic_DNA"/>
</dbReference>
<name>L7C7H9_RHOBT</name>
<evidence type="ECO:0000313" key="1">
    <source>
        <dbReference type="EMBL" id="ELP29637.1"/>
    </source>
</evidence>
<dbReference type="AlphaFoldDB" id="L7C7H9"/>
<evidence type="ECO:0000313" key="2">
    <source>
        <dbReference type="Proteomes" id="UP000010959"/>
    </source>
</evidence>
<reference evidence="1 2" key="1">
    <citation type="journal article" date="2013" name="Mar. Genomics">
        <title>Expression of sulfatases in Rhodopirellula baltica and the diversity of sulfatases in the genus Rhodopirellula.</title>
        <authorList>
            <person name="Wegner C.E."/>
            <person name="Richter-Heitmann T."/>
            <person name="Klindworth A."/>
            <person name="Klockow C."/>
            <person name="Richter M."/>
            <person name="Achstetter T."/>
            <person name="Glockner F.O."/>
            <person name="Harder J."/>
        </authorList>
    </citation>
    <scope>NUCLEOTIDE SEQUENCE [LARGE SCALE GENOMIC DNA]</scope>
    <source>
        <strain evidence="1 2">SWK14</strain>
    </source>
</reference>
<gene>
    <name evidence="1" type="ORF">RBSWK_06493</name>
</gene>
<proteinExistence type="predicted"/>
<dbReference type="Proteomes" id="UP000010959">
    <property type="component" value="Unassembled WGS sequence"/>
</dbReference>
<dbReference type="RefSeq" id="WP_007340910.1">
    <property type="nucleotide sequence ID" value="NZ_AMWG01000186.1"/>
</dbReference>
<sequence length="52" mass="5154">MSFHKLGRGGGVASAESSPAEAMSLVLGETLSGEELSEEGVLEFIGGSEVGG</sequence>